<dbReference type="InterPro" id="IPR002104">
    <property type="entry name" value="Integrase_catalytic"/>
</dbReference>
<evidence type="ECO:0000256" key="5">
    <source>
        <dbReference type="PROSITE-ProRule" id="PRU01248"/>
    </source>
</evidence>
<dbReference type="PANTHER" id="PTHR30349">
    <property type="entry name" value="PHAGE INTEGRASE-RELATED"/>
    <property type="match status" value="1"/>
</dbReference>
<evidence type="ECO:0000256" key="2">
    <source>
        <dbReference type="ARBA" id="ARBA00022908"/>
    </source>
</evidence>
<name>M4VQ36_9BACT</name>
<dbReference type="GO" id="GO:0003677">
    <property type="term" value="F:DNA binding"/>
    <property type="evidence" value="ECO:0007669"/>
    <property type="project" value="UniProtKB-UniRule"/>
</dbReference>
<dbReference type="AlphaFoldDB" id="M4VQ36"/>
<sequence length="294" mass="33636">MDHSLWIDFFDDLQNVRGRSKNTVMAYRRDLELYKKFTEKSKRVIEFFDFMKKEGLSTRSQARVISSVRTYLKFCESKGMKCPDLRELRPPKVKTGLPKAVSVEEFEKLFRACAVEGEARTARNQLTLLFLYGLGCRVSELIGLSLHDFSPTERWVKVLGKGSKERLIPLTDTLYNALEEYLKNHRSELMMDNKSNAALLLNDRGHRPSRVDIWRWLASWSAKAGFDEPVHPHRFRHGCATALLEGGADLRSIQVMLGHASIQTTQVYTAVTTNTATKAIDEHHPLSKIKDFSG</sequence>
<proteinExistence type="predicted"/>
<dbReference type="OrthoDB" id="5289502at2"/>
<keyword evidence="2" id="KW-0229">DNA integration</keyword>
<evidence type="ECO:0000256" key="1">
    <source>
        <dbReference type="ARBA" id="ARBA00022829"/>
    </source>
</evidence>
<organism evidence="8 9">
    <name type="scientific">Pseudobdellovibrio exovorus JSS</name>
    <dbReference type="NCBI Taxonomy" id="1184267"/>
    <lineage>
        <taxon>Bacteria</taxon>
        <taxon>Pseudomonadati</taxon>
        <taxon>Bdellovibrionota</taxon>
        <taxon>Bdellovibrionia</taxon>
        <taxon>Bdellovibrionales</taxon>
        <taxon>Pseudobdellovibrionaceae</taxon>
        <taxon>Pseudobdellovibrio</taxon>
    </lineage>
</organism>
<accession>M4VQ36</accession>
<protein>
    <submittedName>
        <fullName evidence="8">Integrase/recombinase XerD</fullName>
    </submittedName>
</protein>
<dbReference type="RefSeq" id="WP_015469749.1">
    <property type="nucleotide sequence ID" value="NC_020813.1"/>
</dbReference>
<evidence type="ECO:0000256" key="3">
    <source>
        <dbReference type="ARBA" id="ARBA00023125"/>
    </source>
</evidence>
<dbReference type="InterPro" id="IPR010998">
    <property type="entry name" value="Integrase_recombinase_N"/>
</dbReference>
<dbReference type="PATRIC" id="fig|1184267.3.peg.1057"/>
<dbReference type="PROSITE" id="PS51900">
    <property type="entry name" value="CB"/>
    <property type="match status" value="1"/>
</dbReference>
<feature type="domain" description="Tyr recombinase" evidence="6">
    <location>
        <begin position="96"/>
        <end position="281"/>
    </location>
</feature>
<dbReference type="EMBL" id="CP003537">
    <property type="protein sequence ID" value="AGH95259.1"/>
    <property type="molecule type" value="Genomic_DNA"/>
</dbReference>
<dbReference type="GO" id="GO:0006310">
    <property type="term" value="P:DNA recombination"/>
    <property type="evidence" value="ECO:0007669"/>
    <property type="project" value="UniProtKB-KW"/>
</dbReference>
<evidence type="ECO:0000259" key="7">
    <source>
        <dbReference type="PROSITE" id="PS51900"/>
    </source>
</evidence>
<dbReference type="InterPro" id="IPR050090">
    <property type="entry name" value="Tyrosine_recombinase_XerCD"/>
</dbReference>
<dbReference type="Pfam" id="PF02899">
    <property type="entry name" value="Phage_int_SAM_1"/>
    <property type="match status" value="1"/>
</dbReference>
<dbReference type="STRING" id="1184267.A11Q_1043"/>
<dbReference type="InterPro" id="IPR044068">
    <property type="entry name" value="CB"/>
</dbReference>
<dbReference type="GO" id="GO:0015074">
    <property type="term" value="P:DNA integration"/>
    <property type="evidence" value="ECO:0007669"/>
    <property type="project" value="UniProtKB-KW"/>
</dbReference>
<dbReference type="HOGENOM" id="CLU_027562_9_0_7"/>
<keyword evidence="4" id="KW-0233">DNA recombination</keyword>
<gene>
    <name evidence="8" type="ORF">A11Q_1043</name>
</gene>
<dbReference type="Proteomes" id="UP000012040">
    <property type="component" value="Chromosome"/>
</dbReference>
<dbReference type="InterPro" id="IPR004107">
    <property type="entry name" value="Integrase_SAM-like_N"/>
</dbReference>
<evidence type="ECO:0000259" key="6">
    <source>
        <dbReference type="PROSITE" id="PS51898"/>
    </source>
</evidence>
<dbReference type="Gene3D" id="1.10.443.10">
    <property type="entry name" value="Intergrase catalytic core"/>
    <property type="match status" value="1"/>
</dbReference>
<dbReference type="SUPFAM" id="SSF47823">
    <property type="entry name" value="lambda integrase-like, N-terminal domain"/>
    <property type="match status" value="1"/>
</dbReference>
<reference evidence="8 9" key="1">
    <citation type="journal article" date="2013" name="ISME J.">
        <title>By their genes ye shall know them: genomic signatures of predatory bacteria.</title>
        <authorList>
            <person name="Pasternak Z."/>
            <person name="Pietrokovski S."/>
            <person name="Rotem O."/>
            <person name="Gophna U."/>
            <person name="Lurie-Weinberger M.N."/>
            <person name="Jurkevitch E."/>
        </authorList>
    </citation>
    <scope>NUCLEOTIDE SEQUENCE [LARGE SCALE GENOMIC DNA]</scope>
    <source>
        <strain evidence="8 9">JSS</strain>
    </source>
</reference>
<dbReference type="InterPro" id="IPR011010">
    <property type="entry name" value="DNA_brk_join_enz"/>
</dbReference>
<keyword evidence="9" id="KW-1185">Reference proteome</keyword>
<dbReference type="InterPro" id="IPR013762">
    <property type="entry name" value="Integrase-like_cat_sf"/>
</dbReference>
<evidence type="ECO:0000313" key="9">
    <source>
        <dbReference type="Proteomes" id="UP000012040"/>
    </source>
</evidence>
<dbReference type="SUPFAM" id="SSF56349">
    <property type="entry name" value="DNA breaking-rejoining enzymes"/>
    <property type="match status" value="1"/>
</dbReference>
<dbReference type="Pfam" id="PF00589">
    <property type="entry name" value="Phage_integrase"/>
    <property type="match status" value="1"/>
</dbReference>
<dbReference type="PANTHER" id="PTHR30349:SF81">
    <property type="entry name" value="TYROSINE RECOMBINASE XERC"/>
    <property type="match status" value="1"/>
</dbReference>
<feature type="domain" description="Core-binding (CB)" evidence="7">
    <location>
        <begin position="1"/>
        <end position="76"/>
    </location>
</feature>
<evidence type="ECO:0000256" key="4">
    <source>
        <dbReference type="ARBA" id="ARBA00023172"/>
    </source>
</evidence>
<dbReference type="KEGG" id="bex:A11Q_1043"/>
<keyword evidence="3 5" id="KW-0238">DNA-binding</keyword>
<dbReference type="GO" id="GO:0007059">
    <property type="term" value="P:chromosome segregation"/>
    <property type="evidence" value="ECO:0007669"/>
    <property type="project" value="UniProtKB-KW"/>
</dbReference>
<dbReference type="eggNOG" id="COG4974">
    <property type="taxonomic scope" value="Bacteria"/>
</dbReference>
<evidence type="ECO:0000313" key="8">
    <source>
        <dbReference type="EMBL" id="AGH95259.1"/>
    </source>
</evidence>
<dbReference type="PROSITE" id="PS51898">
    <property type="entry name" value="TYR_RECOMBINASE"/>
    <property type="match status" value="1"/>
</dbReference>
<keyword evidence="1" id="KW-0159">Chromosome partition</keyword>
<dbReference type="Gene3D" id="1.10.150.130">
    <property type="match status" value="1"/>
</dbReference>